<accession>A0A914P8U4</accession>
<name>A0A914P8U4_9BILA</name>
<evidence type="ECO:0000313" key="1">
    <source>
        <dbReference type="Proteomes" id="UP000887578"/>
    </source>
</evidence>
<reference evidence="2" key="1">
    <citation type="submission" date="2022-11" db="UniProtKB">
        <authorList>
            <consortium name="WormBaseParasite"/>
        </authorList>
    </citation>
    <scope>IDENTIFICATION</scope>
</reference>
<dbReference type="WBParaSite" id="PDA_v2.g14460.t1">
    <property type="protein sequence ID" value="PDA_v2.g14460.t1"/>
    <property type="gene ID" value="PDA_v2.g14460"/>
</dbReference>
<evidence type="ECO:0000313" key="2">
    <source>
        <dbReference type="WBParaSite" id="PDA_v2.g14460.t1"/>
    </source>
</evidence>
<dbReference type="AlphaFoldDB" id="A0A914P8U4"/>
<protein>
    <submittedName>
        <fullName evidence="2">Uncharacterized protein</fullName>
    </submittedName>
</protein>
<proteinExistence type="predicted"/>
<sequence>MLENKQIWFVLTFSDEAITEEYMVKVKAFAEKVKTKNYGNHRRPRIYLNDIDLVNDNNGDENGIVNP</sequence>
<dbReference type="Proteomes" id="UP000887578">
    <property type="component" value="Unplaced"/>
</dbReference>
<organism evidence="1 2">
    <name type="scientific">Panagrolaimus davidi</name>
    <dbReference type="NCBI Taxonomy" id="227884"/>
    <lineage>
        <taxon>Eukaryota</taxon>
        <taxon>Metazoa</taxon>
        <taxon>Ecdysozoa</taxon>
        <taxon>Nematoda</taxon>
        <taxon>Chromadorea</taxon>
        <taxon>Rhabditida</taxon>
        <taxon>Tylenchina</taxon>
        <taxon>Panagrolaimomorpha</taxon>
        <taxon>Panagrolaimoidea</taxon>
        <taxon>Panagrolaimidae</taxon>
        <taxon>Panagrolaimus</taxon>
    </lineage>
</organism>
<keyword evidence="1" id="KW-1185">Reference proteome</keyword>